<sequence length="80" mass="8161">MLRPGILPPEVGGHRLTLRWSVCRSVGRQDSNTSATTTTTTTTTIGTLTTATAGVNSSSSSSNTAAAPAVKIREGVADSE</sequence>
<evidence type="ECO:0000256" key="1">
    <source>
        <dbReference type="SAM" id="MobiDB-lite"/>
    </source>
</evidence>
<keyword evidence="3" id="KW-1185">Reference proteome</keyword>
<accession>A0A834J0K3</accession>
<dbReference type="Proteomes" id="UP000617340">
    <property type="component" value="Unassembled WGS sequence"/>
</dbReference>
<organism evidence="2 3">
    <name type="scientific">Vespula germanica</name>
    <name type="common">German yellow jacket</name>
    <name type="synonym">Paravespula germanica</name>
    <dbReference type="NCBI Taxonomy" id="30212"/>
    <lineage>
        <taxon>Eukaryota</taxon>
        <taxon>Metazoa</taxon>
        <taxon>Ecdysozoa</taxon>
        <taxon>Arthropoda</taxon>
        <taxon>Hexapoda</taxon>
        <taxon>Insecta</taxon>
        <taxon>Pterygota</taxon>
        <taxon>Neoptera</taxon>
        <taxon>Endopterygota</taxon>
        <taxon>Hymenoptera</taxon>
        <taxon>Apocrita</taxon>
        <taxon>Aculeata</taxon>
        <taxon>Vespoidea</taxon>
        <taxon>Vespidae</taxon>
        <taxon>Vespinae</taxon>
        <taxon>Vespula</taxon>
    </lineage>
</organism>
<feature type="region of interest" description="Disordered" evidence="1">
    <location>
        <begin position="52"/>
        <end position="80"/>
    </location>
</feature>
<dbReference type="EMBL" id="JACSDZ010000024">
    <property type="protein sequence ID" value="KAF7379659.1"/>
    <property type="molecule type" value="Genomic_DNA"/>
</dbReference>
<dbReference type="AlphaFoldDB" id="A0A834J0K3"/>
<feature type="compositionally biased region" description="Low complexity" evidence="1">
    <location>
        <begin position="52"/>
        <end position="70"/>
    </location>
</feature>
<name>A0A834J0K3_VESGE</name>
<proteinExistence type="predicted"/>
<protein>
    <submittedName>
        <fullName evidence="2">Uncharacterized protein</fullName>
    </submittedName>
</protein>
<reference evidence="2" key="1">
    <citation type="journal article" date="2020" name="G3 (Bethesda)">
        <title>High-Quality Assemblies for Three Invasive Social Wasps from the &lt;i&gt;Vespula&lt;/i&gt; Genus.</title>
        <authorList>
            <person name="Harrop T.W.R."/>
            <person name="Guhlin J."/>
            <person name="McLaughlin G.M."/>
            <person name="Permina E."/>
            <person name="Stockwell P."/>
            <person name="Gilligan J."/>
            <person name="Le Lec M.F."/>
            <person name="Gruber M.A.M."/>
            <person name="Quinn O."/>
            <person name="Lovegrove M."/>
            <person name="Duncan E.J."/>
            <person name="Remnant E.J."/>
            <person name="Van Eeckhoven J."/>
            <person name="Graham B."/>
            <person name="Knapp R.A."/>
            <person name="Langford K.W."/>
            <person name="Kronenberg Z."/>
            <person name="Press M.O."/>
            <person name="Eacker S.M."/>
            <person name="Wilson-Rankin E.E."/>
            <person name="Purcell J."/>
            <person name="Lester P.J."/>
            <person name="Dearden P.K."/>
        </authorList>
    </citation>
    <scope>NUCLEOTIDE SEQUENCE</scope>
    <source>
        <strain evidence="2">Linc-1</strain>
    </source>
</reference>
<feature type="compositionally biased region" description="Basic and acidic residues" evidence="1">
    <location>
        <begin position="71"/>
        <end position="80"/>
    </location>
</feature>
<evidence type="ECO:0000313" key="2">
    <source>
        <dbReference type="EMBL" id="KAF7379659.1"/>
    </source>
</evidence>
<gene>
    <name evidence="2" type="ORF">HZH68_016607</name>
</gene>
<evidence type="ECO:0000313" key="3">
    <source>
        <dbReference type="Proteomes" id="UP000617340"/>
    </source>
</evidence>
<comment type="caution">
    <text evidence="2">The sequence shown here is derived from an EMBL/GenBank/DDBJ whole genome shotgun (WGS) entry which is preliminary data.</text>
</comment>